<sequence length="235" mass="27467">MAYFSQEHKKELAPQVKAICKKYGITASLAVSNHSTFVLNIKGGDIDFIGNYNRVVGKRTHEEFRPRENNIDINVYWYQEQFDGKALEFLNEIIPAMKGPKYFNNDDVQTDYFSRSHYIDINVGSWIRHMLTPPELIESTMYFDFGEKYYHSPEPRIKSRYMHMTINNTPLSSQFVDQLRLKFSSHSMINALKYADGSVKYTWAKNRFKPMPLGELTEEDMEAFTLQALQSEKIT</sequence>
<dbReference type="Proteomes" id="UP000820818">
    <property type="component" value="Unassembled WGS sequence"/>
</dbReference>
<evidence type="ECO:0000313" key="2">
    <source>
        <dbReference type="Proteomes" id="UP000820818"/>
    </source>
</evidence>
<accession>A0AAD5KSN3</accession>
<organism evidence="1 2">
    <name type="scientific">Daphnia sinensis</name>
    <dbReference type="NCBI Taxonomy" id="1820382"/>
    <lineage>
        <taxon>Eukaryota</taxon>
        <taxon>Metazoa</taxon>
        <taxon>Ecdysozoa</taxon>
        <taxon>Arthropoda</taxon>
        <taxon>Crustacea</taxon>
        <taxon>Branchiopoda</taxon>
        <taxon>Diplostraca</taxon>
        <taxon>Cladocera</taxon>
        <taxon>Anomopoda</taxon>
        <taxon>Daphniidae</taxon>
        <taxon>Daphnia</taxon>
        <taxon>Daphnia similis group</taxon>
    </lineage>
</organism>
<gene>
    <name evidence="1" type="ORF">GHT06_001860</name>
</gene>
<proteinExistence type="predicted"/>
<protein>
    <submittedName>
        <fullName evidence="1">Uncharacterized protein</fullName>
    </submittedName>
</protein>
<name>A0AAD5KSN3_9CRUS</name>
<dbReference type="EMBL" id="WJBH02000296">
    <property type="protein sequence ID" value="KAI9549460.1"/>
    <property type="molecule type" value="Genomic_DNA"/>
</dbReference>
<evidence type="ECO:0000313" key="1">
    <source>
        <dbReference type="EMBL" id="KAI9549460.1"/>
    </source>
</evidence>
<keyword evidence="2" id="KW-1185">Reference proteome</keyword>
<comment type="caution">
    <text evidence="1">The sequence shown here is derived from an EMBL/GenBank/DDBJ whole genome shotgun (WGS) entry which is preliminary data.</text>
</comment>
<reference evidence="1" key="1">
    <citation type="submission" date="2022-05" db="EMBL/GenBank/DDBJ databases">
        <title>A multi-omics perspective on studying reproductive biology in Daphnia sinensis.</title>
        <authorList>
            <person name="Jia J."/>
        </authorList>
    </citation>
    <scope>NUCLEOTIDE SEQUENCE</scope>
    <source>
        <strain evidence="1">WSL</strain>
    </source>
</reference>
<dbReference type="AlphaFoldDB" id="A0AAD5KSN3"/>